<accession>A0A1X0NX22</accession>
<dbReference type="GO" id="GO:0000166">
    <property type="term" value="F:nucleotide binding"/>
    <property type="evidence" value="ECO:0007669"/>
    <property type="project" value="InterPro"/>
</dbReference>
<dbReference type="Proteomes" id="UP000192257">
    <property type="component" value="Unassembled WGS sequence"/>
</dbReference>
<dbReference type="PANTHER" id="PTHR46368">
    <property type="match status" value="1"/>
</dbReference>
<dbReference type="RefSeq" id="XP_028883320.1">
    <property type="nucleotide sequence ID" value="XM_029025474.1"/>
</dbReference>
<evidence type="ECO:0000259" key="2">
    <source>
        <dbReference type="Pfam" id="PF01408"/>
    </source>
</evidence>
<protein>
    <submittedName>
        <fullName evidence="4">Putative oxidoreductase</fullName>
    </submittedName>
</protein>
<evidence type="ECO:0000259" key="3">
    <source>
        <dbReference type="Pfam" id="PF22725"/>
    </source>
</evidence>
<dbReference type="VEuPathDB" id="TriTrypDB:TM35_000132580"/>
<dbReference type="InterPro" id="IPR036291">
    <property type="entry name" value="NAD(P)-bd_dom_sf"/>
</dbReference>
<feature type="domain" description="GFO/IDH/MocA-like oxidoreductase" evidence="3">
    <location>
        <begin position="149"/>
        <end position="264"/>
    </location>
</feature>
<comment type="similarity">
    <text evidence="1">Belongs to the Gfo/Idh/MocA family.</text>
</comment>
<keyword evidence="5" id="KW-1185">Reference proteome</keyword>
<proteinExistence type="inferred from homology"/>
<organism evidence="4 5">
    <name type="scientific">Trypanosoma theileri</name>
    <dbReference type="NCBI Taxonomy" id="67003"/>
    <lineage>
        <taxon>Eukaryota</taxon>
        <taxon>Discoba</taxon>
        <taxon>Euglenozoa</taxon>
        <taxon>Kinetoplastea</taxon>
        <taxon>Metakinetoplastina</taxon>
        <taxon>Trypanosomatida</taxon>
        <taxon>Trypanosomatidae</taxon>
        <taxon>Trypanosoma</taxon>
    </lineage>
</organism>
<evidence type="ECO:0000313" key="5">
    <source>
        <dbReference type="Proteomes" id="UP000192257"/>
    </source>
</evidence>
<name>A0A1X0NX22_9TRYP</name>
<dbReference type="Pfam" id="PF01408">
    <property type="entry name" value="GFO_IDH_MocA"/>
    <property type="match status" value="1"/>
</dbReference>
<dbReference type="InterPro" id="IPR000683">
    <property type="entry name" value="Gfo/Idh/MocA-like_OxRdtase_N"/>
</dbReference>
<evidence type="ECO:0000313" key="4">
    <source>
        <dbReference type="EMBL" id="ORC89254.1"/>
    </source>
</evidence>
<dbReference type="GeneID" id="39985254"/>
<feature type="domain" description="Gfo/Idh/MocA-like oxidoreductase N-terminal" evidence="2">
    <location>
        <begin position="9"/>
        <end position="126"/>
    </location>
</feature>
<dbReference type="PANTHER" id="PTHR46368:SF4">
    <property type="entry name" value="OS10G0403700 PROTEIN"/>
    <property type="match status" value="1"/>
</dbReference>
<dbReference type="SUPFAM" id="SSF51735">
    <property type="entry name" value="NAD(P)-binding Rossmann-fold domains"/>
    <property type="match status" value="1"/>
</dbReference>
<dbReference type="Gene3D" id="3.40.50.720">
    <property type="entry name" value="NAD(P)-binding Rossmann-like Domain"/>
    <property type="match status" value="1"/>
</dbReference>
<dbReference type="AlphaFoldDB" id="A0A1X0NX22"/>
<reference evidence="4 5" key="1">
    <citation type="submission" date="2017-03" db="EMBL/GenBank/DDBJ databases">
        <title>An alternative strategy for trypanosome survival in the mammalian bloodstream revealed through genome and transcriptome analysis of the ubiquitous bovine parasite Trypanosoma (Megatrypanum) theileri.</title>
        <authorList>
            <person name="Kelly S."/>
            <person name="Ivens A."/>
            <person name="Mott A."/>
            <person name="O'Neill E."/>
            <person name="Emms D."/>
            <person name="Macleod O."/>
            <person name="Voorheis P."/>
            <person name="Matthews J."/>
            <person name="Matthews K."/>
            <person name="Carrington M."/>
        </authorList>
    </citation>
    <scope>NUCLEOTIDE SEQUENCE [LARGE SCALE GENOMIC DNA]</scope>
    <source>
        <strain evidence="4">Edinburgh</strain>
    </source>
</reference>
<dbReference type="InterPro" id="IPR055170">
    <property type="entry name" value="GFO_IDH_MocA-like_dom"/>
</dbReference>
<dbReference type="Pfam" id="PF22725">
    <property type="entry name" value="GFO_IDH_MocA_C3"/>
    <property type="match status" value="1"/>
</dbReference>
<gene>
    <name evidence="4" type="ORF">TM35_000132580</name>
</gene>
<dbReference type="SUPFAM" id="SSF55347">
    <property type="entry name" value="Glyceraldehyde-3-phosphate dehydrogenase-like, C-terminal domain"/>
    <property type="match status" value="1"/>
</dbReference>
<dbReference type="Gene3D" id="3.30.360.10">
    <property type="entry name" value="Dihydrodipicolinate Reductase, domain 2"/>
    <property type="match status" value="1"/>
</dbReference>
<dbReference type="OrthoDB" id="2129491at2759"/>
<dbReference type="EMBL" id="NBCO01000013">
    <property type="protein sequence ID" value="ORC89254.1"/>
    <property type="molecule type" value="Genomic_DNA"/>
</dbReference>
<sequence>MTSVPKTRLRIGVLGAARVLRKTWVAIHDAGHEITVVGCRDVSRAQKFVDELSDSVSFVNKPIVGSYEDVVMSRNVDIVYIPIPAAIRHKWVLLCAEHGKHVVCEKPAAASCKELEEWLQRLAAKRLLFIDGTMLSHGKRVHDVRHAIGEIGKLRRMEAHFTFSASDDFIQNDIRLDPALEPMGALGDLGWYCVRYFLHMVDFTLPSVAMGRVVQRSGPKNGISAFSGDLLFTVDGDPVWASFFCSFHSAHEQLVRLHGDDGMITVHGAINPTDVEVPTYTIERGTLAWSDGLPTFQREVTSRRSAEDCSFQMVQLWRDVAVALMRGESLAAMVVPEKSGPWARSAWATQRVCEALLQSAQSSAARAAAAMATTTTTTTTTAVGMGSEKGNEDTTSVKVVESGVRPTTTTTTTATATTATATTTTATPLVGTVVRPEAPVPVMPMPQIPAFVANKTMTADVEV</sequence>
<comment type="caution">
    <text evidence="4">The sequence shown here is derived from an EMBL/GenBank/DDBJ whole genome shotgun (WGS) entry which is preliminary data.</text>
</comment>
<evidence type="ECO:0000256" key="1">
    <source>
        <dbReference type="ARBA" id="ARBA00010928"/>
    </source>
</evidence>
<dbReference type="STRING" id="67003.A0A1X0NX22"/>